<dbReference type="InterPro" id="IPR043148">
    <property type="entry name" value="TagF_C"/>
</dbReference>
<dbReference type="GO" id="GO:0047355">
    <property type="term" value="F:CDP-glycerol glycerophosphotransferase activity"/>
    <property type="evidence" value="ECO:0007669"/>
    <property type="project" value="InterPro"/>
</dbReference>
<reference evidence="1 2" key="1">
    <citation type="submission" date="2019-06" db="EMBL/GenBank/DDBJ databases">
        <title>Whole genome shotgun sequence of Glutamicibacter uratoxydans NBRC 15515.</title>
        <authorList>
            <person name="Hosoyama A."/>
            <person name="Uohara A."/>
            <person name="Ohji S."/>
            <person name="Ichikawa N."/>
        </authorList>
    </citation>
    <scope>NUCLEOTIDE SEQUENCE [LARGE SCALE GENOMIC DNA]</scope>
    <source>
        <strain evidence="1 2">NBRC 15515</strain>
    </source>
</reference>
<organism evidence="1 2">
    <name type="scientific">Glutamicibacter uratoxydans</name>
    <name type="common">Arthrobacter uratoxydans</name>
    <dbReference type="NCBI Taxonomy" id="43667"/>
    <lineage>
        <taxon>Bacteria</taxon>
        <taxon>Bacillati</taxon>
        <taxon>Actinomycetota</taxon>
        <taxon>Actinomycetes</taxon>
        <taxon>Micrococcales</taxon>
        <taxon>Micrococcaceae</taxon>
        <taxon>Glutamicibacter</taxon>
    </lineage>
</organism>
<keyword evidence="1" id="KW-0808">Transferase</keyword>
<dbReference type="Pfam" id="PF04464">
    <property type="entry name" value="Glyphos_transf"/>
    <property type="match status" value="1"/>
</dbReference>
<evidence type="ECO:0000313" key="2">
    <source>
        <dbReference type="Proteomes" id="UP000316612"/>
    </source>
</evidence>
<protein>
    <submittedName>
        <fullName evidence="1">Glycosyl transferase</fullName>
    </submittedName>
</protein>
<evidence type="ECO:0000313" key="1">
    <source>
        <dbReference type="EMBL" id="GED05175.1"/>
    </source>
</evidence>
<dbReference type="RefSeq" id="WP_141361995.1">
    <property type="nucleotide sequence ID" value="NZ_BAAAJL010000001.1"/>
</dbReference>
<gene>
    <name evidence="1" type="ORF">AUR04nite_07070</name>
</gene>
<accession>A0A4Y4DNE1</accession>
<name>A0A4Y4DNE1_GLUUR</name>
<dbReference type="Gene3D" id="3.40.50.12580">
    <property type="match status" value="1"/>
</dbReference>
<dbReference type="GO" id="GO:0016020">
    <property type="term" value="C:membrane"/>
    <property type="evidence" value="ECO:0007669"/>
    <property type="project" value="InterPro"/>
</dbReference>
<sequence length="372" mass="39969">MALIPATVHQLAGKAQSLLAEKSVRAQIASSSRELDQADAVLFFAEGPGQFYQLDVWIETFHRLAAAGLKTGVIAMDARSARLVLENSSLPVLFSHSIEHIETRLRAIGARAICYVNNSQRNFTMLRFNGPAHVHLNHGESEKASMVSHQLKAYDYACVAGPAAVERIADSISRFDLAALVQIGRPQLDGLKPAEPSSTTRVLYAPTWEGDSAAMAYSSLPDYGERILAQLDADPNFEVRFRPHPKTGDASPAAKKAAAALKSAYSHLLDPVHDPGQSLVWADVAICDISAMAYDAVALNVPLILAGDRESRLRSGLPSAQLLGRANGLADRVAQLAASGVSGRQKQLSQYFFATTEPGAATKKLGDLLRSF</sequence>
<dbReference type="EMBL" id="BJNY01000003">
    <property type="protein sequence ID" value="GED05175.1"/>
    <property type="molecule type" value="Genomic_DNA"/>
</dbReference>
<dbReference type="Proteomes" id="UP000316612">
    <property type="component" value="Unassembled WGS sequence"/>
</dbReference>
<keyword evidence="2" id="KW-1185">Reference proteome</keyword>
<dbReference type="OrthoDB" id="7806295at2"/>
<dbReference type="AlphaFoldDB" id="A0A4Y4DNE1"/>
<dbReference type="InterPro" id="IPR007554">
    <property type="entry name" value="Glycerophosphate_synth"/>
</dbReference>
<dbReference type="SUPFAM" id="SSF53756">
    <property type="entry name" value="UDP-Glycosyltransferase/glycogen phosphorylase"/>
    <property type="match status" value="1"/>
</dbReference>
<comment type="caution">
    <text evidence="1">The sequence shown here is derived from an EMBL/GenBank/DDBJ whole genome shotgun (WGS) entry which is preliminary data.</text>
</comment>
<proteinExistence type="predicted"/>